<gene>
    <name evidence="2" type="ORF">PCON_10730</name>
</gene>
<proteinExistence type="predicted"/>
<organism evidence="2 3">
    <name type="scientific">Pyronema omphalodes (strain CBS 100304)</name>
    <name type="common">Pyronema confluens</name>
    <dbReference type="NCBI Taxonomy" id="1076935"/>
    <lineage>
        <taxon>Eukaryota</taxon>
        <taxon>Fungi</taxon>
        <taxon>Dikarya</taxon>
        <taxon>Ascomycota</taxon>
        <taxon>Pezizomycotina</taxon>
        <taxon>Pezizomycetes</taxon>
        <taxon>Pezizales</taxon>
        <taxon>Pyronemataceae</taxon>
        <taxon>Pyronema</taxon>
    </lineage>
</organism>
<reference evidence="2 3" key="1">
    <citation type="journal article" date="2013" name="PLoS Genet.">
        <title>The genome and development-dependent transcriptomes of Pyronema confluens: a window into fungal evolution.</title>
        <authorList>
            <person name="Traeger S."/>
            <person name="Altegoer F."/>
            <person name="Freitag M."/>
            <person name="Gabaldon T."/>
            <person name="Kempken F."/>
            <person name="Kumar A."/>
            <person name="Marcet-Houben M."/>
            <person name="Poggeler S."/>
            <person name="Stajich J.E."/>
            <person name="Nowrousian M."/>
        </authorList>
    </citation>
    <scope>NUCLEOTIDE SEQUENCE [LARGE SCALE GENOMIC DNA]</scope>
    <source>
        <strain evidence="3">CBS 100304</strain>
        <tissue evidence="2">Vegetative mycelium</tissue>
    </source>
</reference>
<evidence type="ECO:0000313" key="2">
    <source>
        <dbReference type="EMBL" id="CCX11136.1"/>
    </source>
</evidence>
<feature type="compositionally biased region" description="Basic and acidic residues" evidence="1">
    <location>
        <begin position="454"/>
        <end position="484"/>
    </location>
</feature>
<feature type="compositionally biased region" description="Polar residues" evidence="1">
    <location>
        <begin position="557"/>
        <end position="584"/>
    </location>
</feature>
<evidence type="ECO:0000256" key="1">
    <source>
        <dbReference type="SAM" id="MobiDB-lite"/>
    </source>
</evidence>
<protein>
    <submittedName>
        <fullName evidence="2">Uncharacterized protein</fullName>
    </submittedName>
</protein>
<feature type="compositionally biased region" description="Basic and acidic residues" evidence="1">
    <location>
        <begin position="492"/>
        <end position="524"/>
    </location>
</feature>
<feature type="compositionally biased region" description="Basic and acidic residues" evidence="1">
    <location>
        <begin position="585"/>
        <end position="599"/>
    </location>
</feature>
<dbReference type="InterPro" id="IPR036390">
    <property type="entry name" value="WH_DNA-bd_sf"/>
</dbReference>
<dbReference type="AlphaFoldDB" id="U4L3I7"/>
<dbReference type="GO" id="GO:0016567">
    <property type="term" value="P:protein ubiquitination"/>
    <property type="evidence" value="ECO:0007669"/>
    <property type="project" value="UniProtKB-UniPathway"/>
</dbReference>
<feature type="region of interest" description="Disordered" evidence="1">
    <location>
        <begin position="118"/>
        <end position="138"/>
    </location>
</feature>
<feature type="region of interest" description="Disordered" evidence="1">
    <location>
        <begin position="150"/>
        <end position="717"/>
    </location>
</feature>
<feature type="compositionally biased region" description="Basic and acidic residues" evidence="1">
    <location>
        <begin position="345"/>
        <end position="355"/>
    </location>
</feature>
<feature type="compositionally biased region" description="Basic and acidic residues" evidence="1">
    <location>
        <begin position="667"/>
        <end position="691"/>
    </location>
</feature>
<feature type="compositionally biased region" description="Low complexity" evidence="1">
    <location>
        <begin position="150"/>
        <end position="168"/>
    </location>
</feature>
<feature type="compositionally biased region" description="Pro residues" evidence="1">
    <location>
        <begin position="255"/>
        <end position="266"/>
    </location>
</feature>
<accession>U4L3I7</accession>
<dbReference type="Proteomes" id="UP000018144">
    <property type="component" value="Unassembled WGS sequence"/>
</dbReference>
<dbReference type="EMBL" id="HF935595">
    <property type="protein sequence ID" value="CCX11136.1"/>
    <property type="molecule type" value="Genomic_DNA"/>
</dbReference>
<dbReference type="SUPFAM" id="SSF46785">
    <property type="entry name" value="Winged helix' DNA-binding domain"/>
    <property type="match status" value="1"/>
</dbReference>
<dbReference type="OrthoDB" id="2587563at2759"/>
<feature type="compositionally biased region" description="Polar residues" evidence="1">
    <location>
        <begin position="606"/>
        <end position="617"/>
    </location>
</feature>
<feature type="compositionally biased region" description="Basic and acidic residues" evidence="1">
    <location>
        <begin position="429"/>
        <end position="446"/>
    </location>
</feature>
<feature type="compositionally biased region" description="Basic and acidic residues" evidence="1">
    <location>
        <begin position="324"/>
        <end position="334"/>
    </location>
</feature>
<feature type="compositionally biased region" description="Polar residues" evidence="1">
    <location>
        <begin position="650"/>
        <end position="666"/>
    </location>
</feature>
<feature type="compositionally biased region" description="Basic and acidic residues" evidence="1">
    <location>
        <begin position="389"/>
        <end position="399"/>
    </location>
</feature>
<dbReference type="OMA" id="QAREDIY"/>
<name>U4L3I7_PYROM</name>
<keyword evidence="3" id="KW-1185">Reference proteome</keyword>
<feature type="region of interest" description="Disordered" evidence="1">
    <location>
        <begin position="767"/>
        <end position="787"/>
    </location>
</feature>
<sequence>MAQSTVESREQQKALRIPMVHLLALGPLTAKSLANKTRAPIELVDKVMPKIAKVDITGRQWILLDDAYKELDVWDFPYMTTNDRDKAIKNAKEAFKRQNLANREEVWFMLIEPDKRDEARRNAISPTPAPSDKEAAERQISLPPPIDASKLAKQASKPQKAAKAGKQSNLMSRLKAGGKITAPKTKKNPPAAAAAAAVPKAKGSVGRPPKNPAAPKTTKAAAKSTAANNSKIKSAEIITDSDDDADMEDAVTLAPPKPAPKKPSPAPRVTHALPPKPVVSAVPTKQLAEAPRLSPKRKAPASKEPATKSPVKKPRTFANSPEPAYKKAARERAYSPEPVQKSRAPARDYSPEPVKKKNRVPMPPVGTPEPVKKTQQSAASPEPAKSRAYAREHSPEPVKKKNRVPLPPVGTPEPAKKVQQSAAYSPEPAKNKKESRGRDRSPEPTRRRGSFQDSPDRTRKDYRVRDRSPDPARRGRDRSPEPSRRRGSYQESPDRNRVVKEYRVRDRSPESARRGYDRSPEPVKRSKNTSGPRNRSPEPARRQDSQDRAVKRDSYKKSPSSETNGYFNKTANKSLPRPSSQRSDNSSDQKRTPSDRTPSDSRSPSYRGSTDSQSPRDSLNGRGKVQGQQPRYVPAAVNGAKRKADRDEPVQSNKPARSASSSGNGSQRDRDSNGSDKGLKRRQDNSDNERPAKRRSVSPSPSAKKPDPPIISRAKQFKEDYAQLREFYQTAQQLPVGSKEEQAAVKNVINLTNKLIAMKKAIWQKSQEEINEQPLSRMGRSESVRAR</sequence>
<feature type="compositionally biased region" description="Low complexity" evidence="1">
    <location>
        <begin position="188"/>
        <end position="202"/>
    </location>
</feature>
<feature type="compositionally biased region" description="Acidic residues" evidence="1">
    <location>
        <begin position="239"/>
        <end position="249"/>
    </location>
</feature>
<evidence type="ECO:0000313" key="3">
    <source>
        <dbReference type="Proteomes" id="UP000018144"/>
    </source>
</evidence>
<feature type="compositionally biased region" description="Basic and acidic residues" evidence="1">
    <location>
        <begin position="535"/>
        <end position="556"/>
    </location>
</feature>
<dbReference type="UniPathway" id="UPA00143"/>
<feature type="compositionally biased region" description="Low complexity" evidence="1">
    <location>
        <begin position="213"/>
        <end position="238"/>
    </location>
</feature>
<dbReference type="STRING" id="1076935.U4L3I7"/>